<evidence type="ECO:0000256" key="1">
    <source>
        <dbReference type="SAM" id="MobiDB-lite"/>
    </source>
</evidence>
<feature type="compositionally biased region" description="Basic and acidic residues" evidence="1">
    <location>
        <begin position="2013"/>
        <end position="2023"/>
    </location>
</feature>
<dbReference type="KEGG" id="rlc:K227x_49190"/>
<name>A0A517NH95_9BACT</name>
<protein>
    <submittedName>
        <fullName evidence="2">Uncharacterized protein</fullName>
    </submittedName>
</protein>
<organism evidence="2 3">
    <name type="scientific">Rubripirellula lacrimiformis</name>
    <dbReference type="NCBI Taxonomy" id="1930273"/>
    <lineage>
        <taxon>Bacteria</taxon>
        <taxon>Pseudomonadati</taxon>
        <taxon>Planctomycetota</taxon>
        <taxon>Planctomycetia</taxon>
        <taxon>Pirellulales</taxon>
        <taxon>Pirellulaceae</taxon>
        <taxon>Rubripirellula</taxon>
    </lineage>
</organism>
<keyword evidence="3" id="KW-1185">Reference proteome</keyword>
<evidence type="ECO:0000313" key="2">
    <source>
        <dbReference type="EMBL" id="QDT06509.1"/>
    </source>
</evidence>
<accession>A0A517NH95</accession>
<evidence type="ECO:0000313" key="3">
    <source>
        <dbReference type="Proteomes" id="UP000318538"/>
    </source>
</evidence>
<sequence length="2023" mass="226710">MSWRPKGNLVNRTIPEVQHPKTEFKPALARTLLLLAGVCCAMRGVPPCMAASPTDDPALESAATGEPAVDPQSPQAKAQIDETIRALGAPKISIRMEAVRQLRRIGRPATQAVADAADRHPDAEVRRLAQEIHLDFRFGLFRDTPAIVRQAIADVRSRSEVRWARGVDTLLNFQHFETLLIAIEFQPDTSSRIKMAGMVIQHPAGQTYFMTESSLTSLFKAVRGDTPNPIVQISSLFSPSIIDAIARNGKLDLLIELFADLPVLDRQNGWLLISRSHSALANLFETGGVEKVFSLIQRGTSKQAREEIAASVSGNAIIFVTLIRSGSLPRFLDFFSDSQTRIIALLSADATLRAILSNLSNDQIIELYERIDSDAPKVATISALHQLRQRMGGNEKEALRADDAIAAVEEHFLRVETDAFRVAYLVNQVRLTSSSRSDDVVKFQSVLDQLIRLDNPLDAEQCAVLTRSRVVARLLANQPAYAWFNKQIERLDLTNHALVVRQWINQRDVLVALFESEGALGLQVLDQILSKDSDAHRQLAAGIIRSISSRDSRQMERISNALMQRLETVTHVDTRQAMIASLAGNSMIIRHLIANENLEPLLVQIESIEDIRQRSECLTPLYSHTGIAQALIDLERTDLLLAYRDDAWPADKRIQLLMRIVQSTDCLSALIQQGEFEALDKATRDLANDTQRRLSRSHFLASPSVMAIYLKNGSIDQVKAFLESVPPAELDITLIMFAGRNYDRDAYSVIGETLWDRVAEIPTDRTHQRSYVLNRLLRSDSFVAWLVTQKKSGQLINRLESLLEPHDVGSVMSEFMSNQRSIAWLRSVPIDQWIQMLRAKIPTSEPGNYAAILRSKTLIDHLLGEDRFDDFAKELFAVLDQPSGNRDEWIRRMFNDSLMRELIQQGHQESLLGMLTVKSDQIPYQTFSQLLRMKEFSNSYLHDHSATEMMDLAERQQDPNAATYLQRSLLTSASWMAALTKEAAIDPLRHRLLAAPATVDRDSLLAVLITQAGILSDMKDADVDQIFELLVQRSDVSTTALSSTLRSPSTVSRLISLGHFDLMRQLAKDQNIESFYEHPRVFRRLDAPERQEAFDQLEQRLQDPNRGGFLPFRSHLVAAYIENKGIASLIQAIHSRYRDERVYRIWMDDVALIPVLKRGELLTLWEATNPAKRGIVRANLPIRRRALLSALDSAAAATALIDWLEELSPRETQSMLMTLRSPIPFKLHQHGLGERFAKLTDRITDTRQASAIQRSSSLSTNDSVSLLIQQSKIDLAIAKLRSEANTPPSNVQFVSLLMTCGLAESELAAIQAADSNASPAGNADDPPWTIRQQRKALLLRAMDQPTAAIESAVSNEMPDLASSIAIEQHDWATAAKHGPPMTKKLLDPPSNLDANMDAIESAALSGKIGLYADDMAAYNQSIEDLKQIVEDRPDDLKSRSYAAEMLIASQRVQDGIARLGRFPWQAFYLRRATGFYDPAFAACNWNGRPAAEYFDAAASQAAIGEASRQRTVPFLLDIAETERMLGRSQTYAEIQNALRQFPDRYNDAVIEEEKEAANPSDPTGRRIKHYDKLSTKVQMYRARLFGEWIRRGELEECRRFEEQHPQFDQIVLANETFRKLGPDSGSAHHLNSLIQTSTPLLPVTDRLDLVMRLIVDAKSRDPAATSWSKELWPLQPNLHPDAPEPLSADHPLWADVVAMANAQMQQAADRQDGRSSSIFETMIKLWAPTGVSYPMDPETAKTLIDNTDDADVLCWYGIGKLREGDAAEAVRIFAAARRMSPARADIVHWHADALQTAAQQTPAQQTPAQQTPAQQNVAAETALIAQRLLHIPDDRFRVAHGMMSLGQRAAAIEQLKIIRKTTAPGSRWHVRATEKLADWTLNHHDRFQYSRELLIAACRQRSDRTDRVRLLEKTAAVHHACMDLALAQKDWETLRRQWTWSRQVNANDAAPMTKFIPRVREAGNPELADEMFAASDRFLGSRIDKFTESDAVKIARRKLRDACAANESDAEPVTEKAEPALAH</sequence>
<dbReference type="Proteomes" id="UP000318538">
    <property type="component" value="Chromosome"/>
</dbReference>
<dbReference type="EMBL" id="CP036525">
    <property type="protein sequence ID" value="QDT06509.1"/>
    <property type="molecule type" value="Genomic_DNA"/>
</dbReference>
<gene>
    <name evidence="2" type="ORF">K227x_49190</name>
</gene>
<feature type="region of interest" description="Disordered" evidence="1">
    <location>
        <begin position="53"/>
        <end position="75"/>
    </location>
</feature>
<feature type="region of interest" description="Disordered" evidence="1">
    <location>
        <begin position="2003"/>
        <end position="2023"/>
    </location>
</feature>
<reference evidence="2 3" key="1">
    <citation type="submission" date="2019-02" db="EMBL/GenBank/DDBJ databases">
        <title>Deep-cultivation of Planctomycetes and their phenomic and genomic characterization uncovers novel biology.</title>
        <authorList>
            <person name="Wiegand S."/>
            <person name="Jogler M."/>
            <person name="Boedeker C."/>
            <person name="Pinto D."/>
            <person name="Vollmers J."/>
            <person name="Rivas-Marin E."/>
            <person name="Kohn T."/>
            <person name="Peeters S.H."/>
            <person name="Heuer A."/>
            <person name="Rast P."/>
            <person name="Oberbeckmann S."/>
            <person name="Bunk B."/>
            <person name="Jeske O."/>
            <person name="Meyerdierks A."/>
            <person name="Storesund J.E."/>
            <person name="Kallscheuer N."/>
            <person name="Luecker S."/>
            <person name="Lage O.M."/>
            <person name="Pohl T."/>
            <person name="Merkel B.J."/>
            <person name="Hornburger P."/>
            <person name="Mueller R.-W."/>
            <person name="Bruemmer F."/>
            <person name="Labrenz M."/>
            <person name="Spormann A.M."/>
            <person name="Op den Camp H."/>
            <person name="Overmann J."/>
            <person name="Amann R."/>
            <person name="Jetten M.S.M."/>
            <person name="Mascher T."/>
            <person name="Medema M.H."/>
            <person name="Devos D.P."/>
            <person name="Kaster A.-K."/>
            <person name="Ovreas L."/>
            <person name="Rohde M."/>
            <person name="Galperin M.Y."/>
            <person name="Jogler C."/>
        </authorList>
    </citation>
    <scope>NUCLEOTIDE SEQUENCE [LARGE SCALE GENOMIC DNA]</scope>
    <source>
        <strain evidence="2 3">K22_7</strain>
    </source>
</reference>
<proteinExistence type="predicted"/>